<dbReference type="InterPro" id="IPR024775">
    <property type="entry name" value="DinB-like"/>
</dbReference>
<reference evidence="2 3" key="1">
    <citation type="submission" date="2021-11" db="EMBL/GenBank/DDBJ databases">
        <title>Genomic of Niabella pedocola.</title>
        <authorList>
            <person name="Wu T."/>
        </authorList>
    </citation>
    <scope>NUCLEOTIDE SEQUENCE [LARGE SCALE GENOMIC DNA]</scope>
    <source>
        <strain evidence="2 3">JCM 31011</strain>
    </source>
</reference>
<dbReference type="RefSeq" id="WP_231004547.1">
    <property type="nucleotide sequence ID" value="NZ_JAJNEC010000005.1"/>
</dbReference>
<dbReference type="Proteomes" id="UP001199816">
    <property type="component" value="Unassembled WGS sequence"/>
</dbReference>
<comment type="caution">
    <text evidence="2">The sequence shown here is derived from an EMBL/GenBank/DDBJ whole genome shotgun (WGS) entry which is preliminary data.</text>
</comment>
<dbReference type="Gene3D" id="1.20.120.450">
    <property type="entry name" value="dinb family like domain"/>
    <property type="match status" value="1"/>
</dbReference>
<proteinExistence type="predicted"/>
<evidence type="ECO:0000313" key="3">
    <source>
        <dbReference type="Proteomes" id="UP001199816"/>
    </source>
</evidence>
<dbReference type="InterPro" id="IPR034660">
    <property type="entry name" value="DinB/YfiT-like"/>
</dbReference>
<keyword evidence="3" id="KW-1185">Reference proteome</keyword>
<dbReference type="SUPFAM" id="SSF109854">
    <property type="entry name" value="DinB/YfiT-like putative metalloenzymes"/>
    <property type="match status" value="1"/>
</dbReference>
<evidence type="ECO:0000259" key="1">
    <source>
        <dbReference type="Pfam" id="PF12867"/>
    </source>
</evidence>
<accession>A0ABS8PQB5</accession>
<gene>
    <name evidence="2" type="ORF">LQ567_10970</name>
</gene>
<sequence>MQTITNDTTELLRDFTAAADHFTNLLESFSPEVFNQAPFEGSWSPAQVGDHVLKFLNGTKSALSVPKATSERAPDAHEPLLREIFLNFERKAKAPAVVVPSDEPIDRTQLLKALKEIRESLGARIREEDLLMLCAGVPFPTIGDLTGLEWVLFADYHLRRHTRQLQQMQPYFNQQ</sequence>
<protein>
    <submittedName>
        <fullName evidence="2">DinB family protein</fullName>
    </submittedName>
</protein>
<dbReference type="EMBL" id="JAJNEC010000005">
    <property type="protein sequence ID" value="MCD2423283.1"/>
    <property type="molecule type" value="Genomic_DNA"/>
</dbReference>
<organism evidence="2 3">
    <name type="scientific">Niabella pedocola</name>
    <dbReference type="NCBI Taxonomy" id="1752077"/>
    <lineage>
        <taxon>Bacteria</taxon>
        <taxon>Pseudomonadati</taxon>
        <taxon>Bacteroidota</taxon>
        <taxon>Chitinophagia</taxon>
        <taxon>Chitinophagales</taxon>
        <taxon>Chitinophagaceae</taxon>
        <taxon>Niabella</taxon>
    </lineage>
</organism>
<dbReference type="Pfam" id="PF12867">
    <property type="entry name" value="DinB_2"/>
    <property type="match status" value="1"/>
</dbReference>
<evidence type="ECO:0000313" key="2">
    <source>
        <dbReference type="EMBL" id="MCD2423283.1"/>
    </source>
</evidence>
<name>A0ABS8PQB5_9BACT</name>
<feature type="domain" description="DinB-like" evidence="1">
    <location>
        <begin position="15"/>
        <end position="165"/>
    </location>
</feature>